<accession>A0A3B1AMJ2</accession>
<evidence type="ECO:0000256" key="8">
    <source>
        <dbReference type="SAM" id="Phobius"/>
    </source>
</evidence>
<reference evidence="9" key="1">
    <citation type="submission" date="2018-06" db="EMBL/GenBank/DDBJ databases">
        <authorList>
            <person name="Zhirakovskaya E."/>
        </authorList>
    </citation>
    <scope>NUCLEOTIDE SEQUENCE</scope>
</reference>
<evidence type="ECO:0000256" key="5">
    <source>
        <dbReference type="ARBA" id="ARBA00023136"/>
    </source>
</evidence>
<dbReference type="PANTHER" id="PTHR28259:SF1">
    <property type="entry name" value="FLUORIDE EXPORT PROTEIN 1-RELATED"/>
    <property type="match status" value="1"/>
</dbReference>
<keyword evidence="2" id="KW-1003">Cell membrane</keyword>
<evidence type="ECO:0000256" key="7">
    <source>
        <dbReference type="ARBA" id="ARBA00035585"/>
    </source>
</evidence>
<gene>
    <name evidence="9" type="ORF">MNBD_GAMMA20-2043</name>
</gene>
<name>A0A3B1AMJ2_9ZZZZ</name>
<comment type="similarity">
    <text evidence="6">Belongs to the fluoride channel Fluc/FEX (TC 1.A.43) family.</text>
</comment>
<proteinExistence type="inferred from homology"/>
<keyword evidence="3 8" id="KW-0812">Transmembrane</keyword>
<dbReference type="Pfam" id="PF02537">
    <property type="entry name" value="CRCB"/>
    <property type="match status" value="1"/>
</dbReference>
<evidence type="ECO:0000256" key="1">
    <source>
        <dbReference type="ARBA" id="ARBA00004651"/>
    </source>
</evidence>
<dbReference type="HAMAP" id="MF_00454">
    <property type="entry name" value="FluC"/>
    <property type="match status" value="1"/>
</dbReference>
<dbReference type="GO" id="GO:0005886">
    <property type="term" value="C:plasma membrane"/>
    <property type="evidence" value="ECO:0007669"/>
    <property type="project" value="UniProtKB-SubCell"/>
</dbReference>
<feature type="transmembrane region" description="Helical" evidence="8">
    <location>
        <begin position="36"/>
        <end position="55"/>
    </location>
</feature>
<protein>
    <submittedName>
        <fullName evidence="9">Fluoride ion transporter CrcB</fullName>
    </submittedName>
</protein>
<keyword evidence="5 8" id="KW-0472">Membrane</keyword>
<evidence type="ECO:0000313" key="9">
    <source>
        <dbReference type="EMBL" id="VAX04952.1"/>
    </source>
</evidence>
<dbReference type="PANTHER" id="PTHR28259">
    <property type="entry name" value="FLUORIDE EXPORT PROTEIN 1-RELATED"/>
    <property type="match status" value="1"/>
</dbReference>
<evidence type="ECO:0000256" key="3">
    <source>
        <dbReference type="ARBA" id="ARBA00022692"/>
    </source>
</evidence>
<comment type="catalytic activity">
    <reaction evidence="7">
        <text>fluoride(in) = fluoride(out)</text>
        <dbReference type="Rhea" id="RHEA:76159"/>
        <dbReference type="ChEBI" id="CHEBI:17051"/>
    </reaction>
    <physiologicalReaction direction="left-to-right" evidence="7">
        <dbReference type="Rhea" id="RHEA:76160"/>
    </physiologicalReaction>
</comment>
<dbReference type="NCBIfam" id="TIGR00494">
    <property type="entry name" value="crcB"/>
    <property type="match status" value="1"/>
</dbReference>
<evidence type="ECO:0000256" key="4">
    <source>
        <dbReference type="ARBA" id="ARBA00022989"/>
    </source>
</evidence>
<sequence length="123" mass="12936">MQVLAIAAGGALGAVLRFWMSNGVYALLGRGFPYGTLAVNVLGSLLMGFLFVLLIDKLSLGPNWRAALLIGLLGAFTTFSAFSMETLNLIEEGETMKALLNMLLSVLLCVGAAWVGVLAGRSI</sequence>
<dbReference type="GO" id="GO:1903425">
    <property type="term" value="F:fluoride transmembrane transporter activity"/>
    <property type="evidence" value="ECO:0007669"/>
    <property type="project" value="TreeGrafter"/>
</dbReference>
<dbReference type="InterPro" id="IPR003691">
    <property type="entry name" value="FluC"/>
</dbReference>
<evidence type="ECO:0000256" key="6">
    <source>
        <dbReference type="ARBA" id="ARBA00035120"/>
    </source>
</evidence>
<evidence type="ECO:0000256" key="2">
    <source>
        <dbReference type="ARBA" id="ARBA00022475"/>
    </source>
</evidence>
<dbReference type="EMBL" id="UOFU01000401">
    <property type="protein sequence ID" value="VAX04952.1"/>
    <property type="molecule type" value="Genomic_DNA"/>
</dbReference>
<feature type="transmembrane region" description="Helical" evidence="8">
    <location>
        <begin position="67"/>
        <end position="87"/>
    </location>
</feature>
<keyword evidence="4 8" id="KW-1133">Transmembrane helix</keyword>
<dbReference type="AlphaFoldDB" id="A0A3B1AMJ2"/>
<organism evidence="9">
    <name type="scientific">hydrothermal vent metagenome</name>
    <dbReference type="NCBI Taxonomy" id="652676"/>
    <lineage>
        <taxon>unclassified sequences</taxon>
        <taxon>metagenomes</taxon>
        <taxon>ecological metagenomes</taxon>
    </lineage>
</organism>
<feature type="transmembrane region" description="Helical" evidence="8">
    <location>
        <begin position="99"/>
        <end position="119"/>
    </location>
</feature>
<comment type="subcellular location">
    <subcellularLocation>
        <location evidence="1">Cell membrane</location>
        <topology evidence="1">Multi-pass membrane protein</topology>
    </subcellularLocation>
</comment>